<evidence type="ECO:0000256" key="1">
    <source>
        <dbReference type="SAM" id="MobiDB-lite"/>
    </source>
</evidence>
<keyword evidence="3" id="KW-1185">Reference proteome</keyword>
<dbReference type="EMBL" id="CP144746">
    <property type="protein sequence ID" value="WVZ58202.1"/>
    <property type="molecule type" value="Genomic_DNA"/>
</dbReference>
<feature type="compositionally biased region" description="Polar residues" evidence="1">
    <location>
        <begin position="38"/>
        <end position="55"/>
    </location>
</feature>
<organism evidence="2 3">
    <name type="scientific">Paspalum notatum var. saurae</name>
    <dbReference type="NCBI Taxonomy" id="547442"/>
    <lineage>
        <taxon>Eukaryota</taxon>
        <taxon>Viridiplantae</taxon>
        <taxon>Streptophyta</taxon>
        <taxon>Embryophyta</taxon>
        <taxon>Tracheophyta</taxon>
        <taxon>Spermatophyta</taxon>
        <taxon>Magnoliopsida</taxon>
        <taxon>Liliopsida</taxon>
        <taxon>Poales</taxon>
        <taxon>Poaceae</taxon>
        <taxon>PACMAD clade</taxon>
        <taxon>Panicoideae</taxon>
        <taxon>Andropogonodae</taxon>
        <taxon>Paspaleae</taxon>
        <taxon>Paspalinae</taxon>
        <taxon>Paspalum</taxon>
    </lineage>
</organism>
<proteinExistence type="predicted"/>
<evidence type="ECO:0000313" key="2">
    <source>
        <dbReference type="EMBL" id="WVZ58202.1"/>
    </source>
</evidence>
<dbReference type="Proteomes" id="UP001341281">
    <property type="component" value="Chromosome 02"/>
</dbReference>
<accession>A0AAQ3SQ40</accession>
<protein>
    <submittedName>
        <fullName evidence="2">Uncharacterized protein</fullName>
    </submittedName>
</protein>
<name>A0AAQ3SQ40_PASNO</name>
<feature type="compositionally biased region" description="Polar residues" evidence="1">
    <location>
        <begin position="62"/>
        <end position="75"/>
    </location>
</feature>
<reference evidence="2 3" key="1">
    <citation type="submission" date="2024-02" db="EMBL/GenBank/DDBJ databases">
        <title>High-quality chromosome-scale genome assembly of Pensacola bahiagrass (Paspalum notatum Flugge var. saurae).</title>
        <authorList>
            <person name="Vega J.M."/>
            <person name="Podio M."/>
            <person name="Orjuela J."/>
            <person name="Siena L.A."/>
            <person name="Pessino S.C."/>
            <person name="Combes M.C."/>
            <person name="Mariac C."/>
            <person name="Albertini E."/>
            <person name="Pupilli F."/>
            <person name="Ortiz J.P.A."/>
            <person name="Leblanc O."/>
        </authorList>
    </citation>
    <scope>NUCLEOTIDE SEQUENCE [LARGE SCALE GENOMIC DNA]</scope>
    <source>
        <strain evidence="2">R1</strain>
        <tissue evidence="2">Leaf</tissue>
    </source>
</reference>
<feature type="region of interest" description="Disordered" evidence="1">
    <location>
        <begin position="35"/>
        <end position="89"/>
    </location>
</feature>
<sequence>MFQSFDLHNLIHRCHLTNSALLSLKDHHLEMLRVPPNYFSTPSGQGSPLGDTQGSQPPPNQIIPSGQDPNLNNGSILPKDRPLEMQAWK</sequence>
<evidence type="ECO:0000313" key="3">
    <source>
        <dbReference type="Proteomes" id="UP001341281"/>
    </source>
</evidence>
<dbReference type="AlphaFoldDB" id="A0AAQ3SQ40"/>
<gene>
    <name evidence="2" type="ORF">U9M48_008491</name>
</gene>